<evidence type="ECO:0000259" key="9">
    <source>
        <dbReference type="PROSITE" id="PS51405"/>
    </source>
</evidence>
<feature type="domain" description="Heme haloperoxidase family profile" evidence="9">
    <location>
        <begin position="53"/>
        <end position="252"/>
    </location>
</feature>
<evidence type="ECO:0000256" key="2">
    <source>
        <dbReference type="ARBA" id="ARBA00022559"/>
    </source>
</evidence>
<keyword evidence="5" id="KW-0560">Oxidoreductase</keyword>
<evidence type="ECO:0000256" key="4">
    <source>
        <dbReference type="ARBA" id="ARBA00022723"/>
    </source>
</evidence>
<dbReference type="EMBL" id="CP138589">
    <property type="protein sequence ID" value="WPH03157.1"/>
    <property type="molecule type" value="Genomic_DNA"/>
</dbReference>
<evidence type="ECO:0000256" key="3">
    <source>
        <dbReference type="ARBA" id="ARBA00022617"/>
    </source>
</evidence>
<evidence type="ECO:0000313" key="10">
    <source>
        <dbReference type="EMBL" id="WPH03157.1"/>
    </source>
</evidence>
<keyword evidence="4" id="KW-0479">Metal-binding</keyword>
<dbReference type="GO" id="GO:0046872">
    <property type="term" value="F:metal ion binding"/>
    <property type="evidence" value="ECO:0007669"/>
    <property type="project" value="UniProtKB-KW"/>
</dbReference>
<keyword evidence="11" id="KW-1185">Reference proteome</keyword>
<reference evidence="10 11" key="1">
    <citation type="submission" date="2023-11" db="EMBL/GenBank/DDBJ databases">
        <title>An acidophilic fungus is an integral part of prey digestion in a carnivorous sundew plant.</title>
        <authorList>
            <person name="Tsai I.J."/>
        </authorList>
    </citation>
    <scope>NUCLEOTIDE SEQUENCE [LARGE SCALE GENOMIC DNA]</scope>
    <source>
        <strain evidence="10">169a</strain>
    </source>
</reference>
<dbReference type="Proteomes" id="UP001303373">
    <property type="component" value="Chromosome 10"/>
</dbReference>
<evidence type="ECO:0000256" key="8">
    <source>
        <dbReference type="SAM" id="SignalP"/>
    </source>
</evidence>
<keyword evidence="6" id="KW-0408">Iron</keyword>
<dbReference type="InterPro" id="IPR000028">
    <property type="entry name" value="Chloroperoxidase"/>
</dbReference>
<organism evidence="10 11">
    <name type="scientific">Acrodontium crateriforme</name>
    <dbReference type="NCBI Taxonomy" id="150365"/>
    <lineage>
        <taxon>Eukaryota</taxon>
        <taxon>Fungi</taxon>
        <taxon>Dikarya</taxon>
        <taxon>Ascomycota</taxon>
        <taxon>Pezizomycotina</taxon>
        <taxon>Dothideomycetes</taxon>
        <taxon>Dothideomycetidae</taxon>
        <taxon>Mycosphaerellales</taxon>
        <taxon>Teratosphaeriaceae</taxon>
        <taxon>Acrodontium</taxon>
    </lineage>
</organism>
<gene>
    <name evidence="10" type="ORF">R9X50_00603300</name>
</gene>
<dbReference type="InterPro" id="IPR036851">
    <property type="entry name" value="Chloroperoxidase-like_sf"/>
</dbReference>
<evidence type="ECO:0000256" key="5">
    <source>
        <dbReference type="ARBA" id="ARBA00023002"/>
    </source>
</evidence>
<keyword evidence="2" id="KW-0575">Peroxidase</keyword>
<sequence length="363" mass="38361">MRSQFLVCGLAAPAVAFPLLAELASTPVEADKRQLPGLNPGFNAAAQLIDVSGDHAFTPPNFQAGDIRGPCPGLNALANHNYLPHNGVATQTQYIEATNKVFGMGLDIGAFLAAYAAVLDGDGLSWSIGGPPPTSLTSIAPGLLGYPQGLTGSHNKYETDSSPTRANNPNFWYGPFTGVVVSQAAYAFIYRFMGNKSEEYPMGILNKEVLKSFFAISGDDDNLVHTPGYERIPQNWYKRAIGDEYTIPYFSADNTAWILKHPRIATIGGNTGQTNSLVGLNIANLTGGILNSETLLEGNNLMCLAFQASRQAVPDVATAALGALSKLTDGIVGSLACPQLQTLDESLFANYPGSKVGGVASKM</sequence>
<keyword evidence="3" id="KW-0349">Heme</keyword>
<feature type="signal peptide" evidence="8">
    <location>
        <begin position="1"/>
        <end position="16"/>
    </location>
</feature>
<dbReference type="Pfam" id="PF01328">
    <property type="entry name" value="Peroxidase_2"/>
    <property type="match status" value="1"/>
</dbReference>
<protein>
    <submittedName>
        <fullName evidence="10">Chloroperoxidase</fullName>
    </submittedName>
</protein>
<evidence type="ECO:0000256" key="6">
    <source>
        <dbReference type="ARBA" id="ARBA00023004"/>
    </source>
</evidence>
<name>A0AAQ3M8W8_9PEZI</name>
<evidence type="ECO:0000313" key="11">
    <source>
        <dbReference type="Proteomes" id="UP001303373"/>
    </source>
</evidence>
<dbReference type="SUPFAM" id="SSF47571">
    <property type="entry name" value="Cloroperoxidase"/>
    <property type="match status" value="1"/>
</dbReference>
<dbReference type="Gene3D" id="1.10.489.10">
    <property type="entry name" value="Chloroperoxidase-like"/>
    <property type="match status" value="2"/>
</dbReference>
<accession>A0AAQ3M8W8</accession>
<proteinExistence type="inferred from homology"/>
<evidence type="ECO:0000256" key="7">
    <source>
        <dbReference type="ARBA" id="ARBA00025795"/>
    </source>
</evidence>
<dbReference type="PANTHER" id="PTHR33577">
    <property type="entry name" value="STERIGMATOCYSTIN BIOSYNTHESIS PEROXIDASE STCC-RELATED"/>
    <property type="match status" value="1"/>
</dbReference>
<dbReference type="GO" id="GO:0004601">
    <property type="term" value="F:peroxidase activity"/>
    <property type="evidence" value="ECO:0007669"/>
    <property type="project" value="UniProtKB-KW"/>
</dbReference>
<keyword evidence="8" id="KW-0732">Signal</keyword>
<comment type="similarity">
    <text evidence="7">Belongs to the chloroperoxidase family.</text>
</comment>
<feature type="chain" id="PRO_5042961687" evidence="8">
    <location>
        <begin position="17"/>
        <end position="363"/>
    </location>
</feature>
<dbReference type="PROSITE" id="PS51405">
    <property type="entry name" value="HEME_HALOPEROXIDASE"/>
    <property type="match status" value="1"/>
</dbReference>
<evidence type="ECO:0000256" key="1">
    <source>
        <dbReference type="ARBA" id="ARBA00001970"/>
    </source>
</evidence>
<dbReference type="AlphaFoldDB" id="A0AAQ3M8W8"/>
<comment type="cofactor">
    <cofactor evidence="1">
        <name>heme b</name>
        <dbReference type="ChEBI" id="CHEBI:60344"/>
    </cofactor>
</comment>
<dbReference type="PANTHER" id="PTHR33577:SF1">
    <property type="entry name" value="HEME HALOPEROXIDASE FAMILY PROFILE DOMAIN-CONTAINING PROTEIN"/>
    <property type="match status" value="1"/>
</dbReference>